<dbReference type="Pfam" id="PF00724">
    <property type="entry name" value="Oxidored_FMN"/>
    <property type="match status" value="1"/>
</dbReference>
<gene>
    <name evidence="2" type="ORF">H2200_006049</name>
</gene>
<organism evidence="2 3">
    <name type="scientific">Cladophialophora chaetospira</name>
    <dbReference type="NCBI Taxonomy" id="386627"/>
    <lineage>
        <taxon>Eukaryota</taxon>
        <taxon>Fungi</taxon>
        <taxon>Dikarya</taxon>
        <taxon>Ascomycota</taxon>
        <taxon>Pezizomycotina</taxon>
        <taxon>Eurotiomycetes</taxon>
        <taxon>Chaetothyriomycetidae</taxon>
        <taxon>Chaetothyriales</taxon>
        <taxon>Herpotrichiellaceae</taxon>
        <taxon>Cladophialophora</taxon>
    </lineage>
</organism>
<evidence type="ECO:0000259" key="1">
    <source>
        <dbReference type="Pfam" id="PF00724"/>
    </source>
</evidence>
<reference evidence="2" key="1">
    <citation type="submission" date="2022-10" db="EMBL/GenBank/DDBJ databases">
        <title>Culturing micro-colonial fungi from biological soil crusts in the Mojave desert and describing Neophaeococcomyces mojavensis, and introducing the new genera and species Taxawa tesnikishii.</title>
        <authorList>
            <person name="Kurbessoian T."/>
            <person name="Stajich J.E."/>
        </authorList>
    </citation>
    <scope>NUCLEOTIDE SEQUENCE</scope>
    <source>
        <strain evidence="2">TK_41</strain>
    </source>
</reference>
<evidence type="ECO:0000313" key="3">
    <source>
        <dbReference type="Proteomes" id="UP001172673"/>
    </source>
</evidence>
<keyword evidence="3" id="KW-1185">Reference proteome</keyword>
<feature type="domain" description="NADH:flavin oxidoreductase/NADH oxidase N-terminal" evidence="1">
    <location>
        <begin position="8"/>
        <end position="337"/>
    </location>
</feature>
<dbReference type="GO" id="GO:0010181">
    <property type="term" value="F:FMN binding"/>
    <property type="evidence" value="ECO:0007669"/>
    <property type="project" value="InterPro"/>
</dbReference>
<dbReference type="FunFam" id="3.20.20.70:FF:000138">
    <property type="entry name" value="NADPH dehydrogenase 1"/>
    <property type="match status" value="1"/>
</dbReference>
<evidence type="ECO:0000313" key="2">
    <source>
        <dbReference type="EMBL" id="KAJ9609721.1"/>
    </source>
</evidence>
<dbReference type="Proteomes" id="UP001172673">
    <property type="component" value="Unassembled WGS sequence"/>
</dbReference>
<sequence>MTMAESRLFKPLRIGTVETKHRIVMPAASRMRATDDHIPTDLMLEYYTQRAAVPGTLIITEANLVSPEHSGYTNAPGIWNAEQIAAWRKITDAVHSKGSSMFLQVMALGRMADPSEAKKEGFTIVGASDIPWMAGAVVPKVMTVEDVTRTVQQFGQAAKNAVEAGFDGIELLAGNGMLVEQFLQDVSNQRDDQYGGSIENRSRFTHEILQAMVDAIGAQRVGVRFSPWSEYLGLGMDDPVPQYSDILRKANDLSLSHVHLITSRVKGSDDVVSAETLDFAYNLFHGPIILAGGFTGELARKLVDEEYLDKDIAVAFGRQFIANPDLVFRIREGLALNDYDRSSFYALKDPEGYIDYPFSEEYLAQRRLGNA</sequence>
<dbReference type="Gene3D" id="3.20.20.70">
    <property type="entry name" value="Aldolase class I"/>
    <property type="match status" value="1"/>
</dbReference>
<dbReference type="PANTHER" id="PTHR22893:SF91">
    <property type="entry name" value="NADPH DEHYDROGENASE 2-RELATED"/>
    <property type="match status" value="1"/>
</dbReference>
<comment type="caution">
    <text evidence="2">The sequence shown here is derived from an EMBL/GenBank/DDBJ whole genome shotgun (WGS) entry which is preliminary data.</text>
</comment>
<name>A0AA39CIQ5_9EURO</name>
<dbReference type="InterPro" id="IPR045247">
    <property type="entry name" value="Oye-like"/>
</dbReference>
<dbReference type="GO" id="GO:0003959">
    <property type="term" value="F:NADPH dehydrogenase activity"/>
    <property type="evidence" value="ECO:0007669"/>
    <property type="project" value="TreeGrafter"/>
</dbReference>
<dbReference type="InterPro" id="IPR001155">
    <property type="entry name" value="OxRdtase_FMN_N"/>
</dbReference>
<dbReference type="CDD" id="cd02933">
    <property type="entry name" value="OYE_like_FMN"/>
    <property type="match status" value="1"/>
</dbReference>
<dbReference type="PANTHER" id="PTHR22893">
    <property type="entry name" value="NADH OXIDOREDUCTASE-RELATED"/>
    <property type="match status" value="1"/>
</dbReference>
<dbReference type="SUPFAM" id="SSF51395">
    <property type="entry name" value="FMN-linked oxidoreductases"/>
    <property type="match status" value="1"/>
</dbReference>
<dbReference type="AlphaFoldDB" id="A0AA39CIQ5"/>
<accession>A0AA39CIQ5</accession>
<dbReference type="EMBL" id="JAPDRK010000008">
    <property type="protein sequence ID" value="KAJ9609721.1"/>
    <property type="molecule type" value="Genomic_DNA"/>
</dbReference>
<proteinExistence type="predicted"/>
<dbReference type="InterPro" id="IPR013785">
    <property type="entry name" value="Aldolase_TIM"/>
</dbReference>
<protein>
    <recommendedName>
        <fullName evidence="1">NADH:flavin oxidoreductase/NADH oxidase N-terminal domain-containing protein</fullName>
    </recommendedName>
</protein>